<evidence type="ECO:0000313" key="1">
    <source>
        <dbReference type="EMBL" id="KAG8174331.1"/>
    </source>
</evidence>
<sequence>MTPFFKSPIHTEFLSSCCEMWTGSRVAEAMPRAVAKTLIEILAAVGRFVFGGSEDSPVVRCLSMDLYDKYNIENTLTLHIILSYSFWIHTNVTMEIKEQLTKILAAAGELNNEVVKVKDCELIVVDMVGYGSKLVNKIKI</sequence>
<gene>
    <name evidence="1" type="ORF">JTE90_026750</name>
</gene>
<organism evidence="1 2">
    <name type="scientific">Oedothorax gibbosus</name>
    <dbReference type="NCBI Taxonomy" id="931172"/>
    <lineage>
        <taxon>Eukaryota</taxon>
        <taxon>Metazoa</taxon>
        <taxon>Ecdysozoa</taxon>
        <taxon>Arthropoda</taxon>
        <taxon>Chelicerata</taxon>
        <taxon>Arachnida</taxon>
        <taxon>Araneae</taxon>
        <taxon>Araneomorphae</taxon>
        <taxon>Entelegynae</taxon>
        <taxon>Araneoidea</taxon>
        <taxon>Linyphiidae</taxon>
        <taxon>Erigoninae</taxon>
        <taxon>Oedothorax</taxon>
    </lineage>
</organism>
<evidence type="ECO:0000313" key="2">
    <source>
        <dbReference type="Proteomes" id="UP000827092"/>
    </source>
</evidence>
<dbReference type="AlphaFoldDB" id="A0AAV6TSF4"/>
<dbReference type="Proteomes" id="UP000827092">
    <property type="component" value="Unassembled WGS sequence"/>
</dbReference>
<protein>
    <submittedName>
        <fullName evidence="1">Uncharacterized protein</fullName>
    </submittedName>
</protein>
<dbReference type="EMBL" id="JAFNEN010001252">
    <property type="protein sequence ID" value="KAG8174331.1"/>
    <property type="molecule type" value="Genomic_DNA"/>
</dbReference>
<name>A0AAV6TSF4_9ARAC</name>
<proteinExistence type="predicted"/>
<comment type="caution">
    <text evidence="1">The sequence shown here is derived from an EMBL/GenBank/DDBJ whole genome shotgun (WGS) entry which is preliminary data.</text>
</comment>
<reference evidence="1 2" key="1">
    <citation type="journal article" date="2022" name="Nat. Ecol. Evol.">
        <title>A masculinizing supergene underlies an exaggerated male reproductive morph in a spider.</title>
        <authorList>
            <person name="Hendrickx F."/>
            <person name="De Corte Z."/>
            <person name="Sonet G."/>
            <person name="Van Belleghem S.M."/>
            <person name="Kostlbacher S."/>
            <person name="Vangestel C."/>
        </authorList>
    </citation>
    <scope>NUCLEOTIDE SEQUENCE [LARGE SCALE GENOMIC DNA]</scope>
    <source>
        <strain evidence="1">W744_W776</strain>
    </source>
</reference>
<keyword evidence="2" id="KW-1185">Reference proteome</keyword>
<accession>A0AAV6TSF4</accession>